<feature type="non-terminal residue" evidence="1">
    <location>
        <position position="1"/>
    </location>
</feature>
<evidence type="ECO:0000313" key="2">
    <source>
        <dbReference type="Proteomes" id="UP000789702"/>
    </source>
</evidence>
<proteinExistence type="predicted"/>
<name>A0ACA9N6Q0_9GLOM</name>
<dbReference type="EMBL" id="CAJVPU010012254">
    <property type="protein sequence ID" value="CAG8621747.1"/>
    <property type="molecule type" value="Genomic_DNA"/>
</dbReference>
<gene>
    <name evidence="1" type="ORF">DHETER_LOCUS8045</name>
</gene>
<accession>A0ACA9N6Q0</accession>
<keyword evidence="2" id="KW-1185">Reference proteome</keyword>
<organism evidence="1 2">
    <name type="scientific">Dentiscutata heterogama</name>
    <dbReference type="NCBI Taxonomy" id="1316150"/>
    <lineage>
        <taxon>Eukaryota</taxon>
        <taxon>Fungi</taxon>
        <taxon>Fungi incertae sedis</taxon>
        <taxon>Mucoromycota</taxon>
        <taxon>Glomeromycotina</taxon>
        <taxon>Glomeromycetes</taxon>
        <taxon>Diversisporales</taxon>
        <taxon>Gigasporaceae</taxon>
        <taxon>Dentiscutata</taxon>
    </lineage>
</organism>
<comment type="caution">
    <text evidence="1">The sequence shown here is derived from an EMBL/GenBank/DDBJ whole genome shotgun (WGS) entry which is preliminary data.</text>
</comment>
<evidence type="ECO:0000313" key="1">
    <source>
        <dbReference type="EMBL" id="CAG8621747.1"/>
    </source>
</evidence>
<reference evidence="1" key="1">
    <citation type="submission" date="2021-06" db="EMBL/GenBank/DDBJ databases">
        <authorList>
            <person name="Kallberg Y."/>
            <person name="Tangrot J."/>
            <person name="Rosling A."/>
        </authorList>
    </citation>
    <scope>NUCLEOTIDE SEQUENCE</scope>
    <source>
        <strain evidence="1">IL203A</strain>
    </source>
</reference>
<protein>
    <submittedName>
        <fullName evidence="1">6188_t:CDS:1</fullName>
    </submittedName>
</protein>
<dbReference type="Proteomes" id="UP000789702">
    <property type="component" value="Unassembled WGS sequence"/>
</dbReference>
<sequence length="48" mass="5355">SEKVELQLQILPIEKQILEATTTESNSLISKMKTLSNLLATMYSNTSN</sequence>